<dbReference type="SUPFAM" id="SSF52200">
    <property type="entry name" value="Toll/Interleukin receptor TIR domain"/>
    <property type="match status" value="1"/>
</dbReference>
<dbReference type="EMBL" id="CAJNRE010003430">
    <property type="protein sequence ID" value="CAF2018714.1"/>
    <property type="molecule type" value="Genomic_DNA"/>
</dbReference>
<proteinExistence type="predicted"/>
<evidence type="ECO:0000313" key="4">
    <source>
        <dbReference type="EMBL" id="CAF3877823.1"/>
    </source>
</evidence>
<dbReference type="EMBL" id="CAJOBI010001371">
    <property type="protein sequence ID" value="CAF3877823.1"/>
    <property type="molecule type" value="Genomic_DNA"/>
</dbReference>
<evidence type="ECO:0000259" key="1">
    <source>
        <dbReference type="Pfam" id="PF05729"/>
    </source>
</evidence>
<reference evidence="3" key="1">
    <citation type="submission" date="2021-02" db="EMBL/GenBank/DDBJ databases">
        <authorList>
            <person name="Nowell W R."/>
        </authorList>
    </citation>
    <scope>NUCLEOTIDE SEQUENCE</scope>
</reference>
<dbReference type="InterPro" id="IPR000157">
    <property type="entry name" value="TIR_dom"/>
</dbReference>
<dbReference type="GO" id="GO:0007165">
    <property type="term" value="P:signal transduction"/>
    <property type="evidence" value="ECO:0007669"/>
    <property type="project" value="InterPro"/>
</dbReference>
<dbReference type="Gene3D" id="3.40.50.300">
    <property type="entry name" value="P-loop containing nucleotide triphosphate hydrolases"/>
    <property type="match status" value="1"/>
</dbReference>
<protein>
    <recommendedName>
        <fullName evidence="6">TIR domain-containing protein</fullName>
    </recommendedName>
</protein>
<dbReference type="Proteomes" id="UP000663824">
    <property type="component" value="Unassembled WGS sequence"/>
</dbReference>
<dbReference type="PANTHER" id="PTHR46312">
    <property type="entry name" value="NACHT DOMAIN-CONTAINING PROTEIN"/>
    <property type="match status" value="1"/>
</dbReference>
<sequence>MELNGGKHVMLSYNQKSKDFVSKVYDTLVDAGIPTWMDINGGTKDKPYRSMAEAVENAAVVCCFMTPEYQKSSACEDELAYADTKNIRIVPSIAENELQGEKEEKLGQAQHKATIISTYEEIYGSKTTIDVKNIFEKCKDQTKKMLILGRAGIGKSTSCRYVTYQWAKGELWFKYQLVILIRLRLLTTSRYPPGRKYKPIDLVEKEYFPCDDLSQEDRRHFKDQCDKDQVLWLLDGYDEFVQNIPEQLKDVLDYICKTQHHILTSRPYAIALSYDVKLEITGFTNDNIAKYAQQFFDQIKYNLKDASSESQKLLNFLKSNASIWGVAHIPVNLELICSLWSNMDSSQTKILTMT</sequence>
<feature type="domain" description="NACHT" evidence="1">
    <location>
        <begin position="145"/>
        <end position="297"/>
    </location>
</feature>
<gene>
    <name evidence="3" type="ORF">MBJ925_LOCUS9141</name>
    <name evidence="4" type="ORF">SMN809_LOCUS5446</name>
</gene>
<accession>A0A816MYX0</accession>
<evidence type="ECO:0000313" key="5">
    <source>
        <dbReference type="Proteomes" id="UP000663824"/>
    </source>
</evidence>
<dbReference type="Pfam" id="PF05729">
    <property type="entry name" value="NACHT"/>
    <property type="match status" value="1"/>
</dbReference>
<dbReference type="AlphaFoldDB" id="A0A816MYX0"/>
<dbReference type="Pfam" id="PF13676">
    <property type="entry name" value="TIR_2"/>
    <property type="match status" value="1"/>
</dbReference>
<evidence type="ECO:0008006" key="6">
    <source>
        <dbReference type="Google" id="ProtNLM"/>
    </source>
</evidence>
<dbReference type="InterPro" id="IPR027417">
    <property type="entry name" value="P-loop_NTPase"/>
</dbReference>
<dbReference type="PANTHER" id="PTHR46312:SF2">
    <property type="entry name" value="NUCLEOTIDE-BINDING OLIGOMERIZATION DOMAIN-CONTAINING PROTEIN 2-LIKE"/>
    <property type="match status" value="1"/>
</dbReference>
<dbReference type="InterPro" id="IPR007111">
    <property type="entry name" value="NACHT_NTPase"/>
</dbReference>
<comment type="caution">
    <text evidence="3">The sequence shown here is derived from an EMBL/GenBank/DDBJ whole genome shotgun (WGS) entry which is preliminary data.</text>
</comment>
<dbReference type="SUPFAM" id="SSF52540">
    <property type="entry name" value="P-loop containing nucleoside triphosphate hydrolases"/>
    <property type="match status" value="1"/>
</dbReference>
<dbReference type="Proteomes" id="UP000676336">
    <property type="component" value="Unassembled WGS sequence"/>
</dbReference>
<dbReference type="InterPro" id="IPR035897">
    <property type="entry name" value="Toll_tir_struct_dom_sf"/>
</dbReference>
<feature type="domain" description="TIR" evidence="2">
    <location>
        <begin position="9"/>
        <end position="99"/>
    </location>
</feature>
<evidence type="ECO:0000313" key="3">
    <source>
        <dbReference type="EMBL" id="CAF2018714.1"/>
    </source>
</evidence>
<name>A0A816MYX0_9BILA</name>
<evidence type="ECO:0000259" key="2">
    <source>
        <dbReference type="Pfam" id="PF13676"/>
    </source>
</evidence>
<organism evidence="3 5">
    <name type="scientific">Rotaria magnacalcarata</name>
    <dbReference type="NCBI Taxonomy" id="392030"/>
    <lineage>
        <taxon>Eukaryota</taxon>
        <taxon>Metazoa</taxon>
        <taxon>Spiralia</taxon>
        <taxon>Gnathifera</taxon>
        <taxon>Rotifera</taxon>
        <taxon>Eurotatoria</taxon>
        <taxon>Bdelloidea</taxon>
        <taxon>Philodinida</taxon>
        <taxon>Philodinidae</taxon>
        <taxon>Rotaria</taxon>
    </lineage>
</organism>